<dbReference type="GO" id="GO:0033013">
    <property type="term" value="P:tetrapyrrole metabolic process"/>
    <property type="evidence" value="ECO:0007669"/>
    <property type="project" value="UniProtKB-ARBA"/>
</dbReference>
<keyword evidence="4 6" id="KW-1133">Transmembrane helix</keyword>
<dbReference type="AlphaFoldDB" id="A0A561QRI0"/>
<accession>A0A561QRI0</accession>
<dbReference type="InterPro" id="IPR038330">
    <property type="entry name" value="TspO/MBR-related_sf"/>
</dbReference>
<dbReference type="OrthoDB" id="9795496at2"/>
<dbReference type="PIRSF" id="PIRSF005859">
    <property type="entry name" value="PBR"/>
    <property type="match status" value="1"/>
</dbReference>
<dbReference type="Pfam" id="PF03073">
    <property type="entry name" value="TspO_MBR"/>
    <property type="match status" value="1"/>
</dbReference>
<dbReference type="Proteomes" id="UP000320653">
    <property type="component" value="Unassembled WGS sequence"/>
</dbReference>
<keyword evidence="5 6" id="KW-0472">Membrane</keyword>
<evidence type="ECO:0000256" key="5">
    <source>
        <dbReference type="ARBA" id="ARBA00023136"/>
    </source>
</evidence>
<organism evidence="7 8">
    <name type="scientific">Neorhizobium alkalisoli</name>
    <dbReference type="NCBI Taxonomy" id="528178"/>
    <lineage>
        <taxon>Bacteria</taxon>
        <taxon>Pseudomonadati</taxon>
        <taxon>Pseudomonadota</taxon>
        <taxon>Alphaproteobacteria</taxon>
        <taxon>Hyphomicrobiales</taxon>
        <taxon>Rhizobiaceae</taxon>
        <taxon>Rhizobium/Agrobacterium group</taxon>
        <taxon>Neorhizobium</taxon>
    </lineage>
</organism>
<keyword evidence="8" id="KW-1185">Reference proteome</keyword>
<evidence type="ECO:0000256" key="6">
    <source>
        <dbReference type="SAM" id="Phobius"/>
    </source>
</evidence>
<feature type="transmembrane region" description="Helical" evidence="6">
    <location>
        <begin position="98"/>
        <end position="117"/>
    </location>
</feature>
<evidence type="ECO:0000256" key="2">
    <source>
        <dbReference type="ARBA" id="ARBA00007524"/>
    </source>
</evidence>
<name>A0A561QRI0_9HYPH</name>
<evidence type="ECO:0000256" key="4">
    <source>
        <dbReference type="ARBA" id="ARBA00022989"/>
    </source>
</evidence>
<dbReference type="PANTHER" id="PTHR10057:SF0">
    <property type="entry name" value="TRANSLOCATOR PROTEIN"/>
    <property type="match status" value="1"/>
</dbReference>
<dbReference type="CDD" id="cd15904">
    <property type="entry name" value="TSPO_MBR"/>
    <property type="match status" value="1"/>
</dbReference>
<dbReference type="RefSeq" id="WP_145638494.1">
    <property type="nucleotide sequence ID" value="NZ_VIWP01000004.1"/>
</dbReference>
<comment type="similarity">
    <text evidence="2">Belongs to the TspO/BZRP family.</text>
</comment>
<feature type="transmembrane region" description="Helical" evidence="6">
    <location>
        <begin position="74"/>
        <end position="92"/>
    </location>
</feature>
<feature type="transmembrane region" description="Helical" evidence="6">
    <location>
        <begin position="42"/>
        <end position="62"/>
    </location>
</feature>
<protein>
    <submittedName>
        <fullName evidence="7">TspO/MBR related protein</fullName>
    </submittedName>
</protein>
<gene>
    <name evidence="7" type="ORF">FHW37_104274</name>
</gene>
<comment type="subcellular location">
    <subcellularLocation>
        <location evidence="1">Membrane</location>
        <topology evidence="1">Multi-pass membrane protein</topology>
    </subcellularLocation>
</comment>
<evidence type="ECO:0000313" key="7">
    <source>
        <dbReference type="EMBL" id="TWF53003.1"/>
    </source>
</evidence>
<evidence type="ECO:0000256" key="1">
    <source>
        <dbReference type="ARBA" id="ARBA00004141"/>
    </source>
</evidence>
<evidence type="ECO:0000256" key="3">
    <source>
        <dbReference type="ARBA" id="ARBA00022692"/>
    </source>
</evidence>
<reference evidence="7 8" key="1">
    <citation type="submission" date="2019-06" db="EMBL/GenBank/DDBJ databases">
        <title>Sorghum-associated microbial communities from plants grown in Nebraska, USA.</title>
        <authorList>
            <person name="Schachtman D."/>
        </authorList>
    </citation>
    <scope>NUCLEOTIDE SEQUENCE [LARGE SCALE GENOMIC DNA]</scope>
    <source>
        <strain evidence="7 8">1225</strain>
    </source>
</reference>
<sequence length="150" mass="16803">MSKVIVFSIFILASIAIGVISGVSNLPGEWYQSLNKPFFNPPSWIFAPVWTVLYGMIGAALAATWYDENNGRRLIVFAIQGFLNILWSPAFFGMQNPALGLAIIIPMLVFILLFIAMSWRPNRWAALLFVPYALWVAFATMLNLSIVMLN</sequence>
<dbReference type="Gene3D" id="1.20.1260.100">
    <property type="entry name" value="TspO/MBR protein"/>
    <property type="match status" value="1"/>
</dbReference>
<feature type="transmembrane region" description="Helical" evidence="6">
    <location>
        <begin position="124"/>
        <end position="149"/>
    </location>
</feature>
<evidence type="ECO:0000313" key="8">
    <source>
        <dbReference type="Proteomes" id="UP000320653"/>
    </source>
</evidence>
<dbReference type="FunFam" id="1.20.1260.100:FF:000001">
    <property type="entry name" value="translocator protein 2"/>
    <property type="match status" value="1"/>
</dbReference>
<dbReference type="PANTHER" id="PTHR10057">
    <property type="entry name" value="PERIPHERAL-TYPE BENZODIAZEPINE RECEPTOR"/>
    <property type="match status" value="1"/>
</dbReference>
<comment type="caution">
    <text evidence="7">The sequence shown here is derived from an EMBL/GenBank/DDBJ whole genome shotgun (WGS) entry which is preliminary data.</text>
</comment>
<dbReference type="EMBL" id="VIWP01000004">
    <property type="protein sequence ID" value="TWF53003.1"/>
    <property type="molecule type" value="Genomic_DNA"/>
</dbReference>
<keyword evidence="3 6" id="KW-0812">Transmembrane</keyword>
<dbReference type="GO" id="GO:0016020">
    <property type="term" value="C:membrane"/>
    <property type="evidence" value="ECO:0007669"/>
    <property type="project" value="UniProtKB-SubCell"/>
</dbReference>
<proteinExistence type="inferred from homology"/>
<dbReference type="InterPro" id="IPR004307">
    <property type="entry name" value="TspO_MBR"/>
</dbReference>